<accession>G0PLQ8</accession>
<evidence type="ECO:0000256" key="1">
    <source>
        <dbReference type="SAM" id="Phobius"/>
    </source>
</evidence>
<gene>
    <name evidence="2" type="ORF">CAEBREN_14185</name>
</gene>
<keyword evidence="1" id="KW-0812">Transmembrane</keyword>
<keyword evidence="1" id="KW-0472">Membrane</keyword>
<dbReference type="OrthoDB" id="5799422at2759"/>
<dbReference type="Pfam" id="PF10322">
    <property type="entry name" value="7TM_GPCR_Sru"/>
    <property type="match status" value="2"/>
</dbReference>
<feature type="transmembrane region" description="Helical" evidence="1">
    <location>
        <begin position="48"/>
        <end position="70"/>
    </location>
</feature>
<feature type="transmembrane region" description="Helical" evidence="1">
    <location>
        <begin position="6"/>
        <end position="27"/>
    </location>
</feature>
<protein>
    <submittedName>
        <fullName evidence="2">Uncharacterized protein</fullName>
    </submittedName>
</protein>
<evidence type="ECO:0000313" key="3">
    <source>
        <dbReference type="Proteomes" id="UP000008068"/>
    </source>
</evidence>
<sequence length="207" mass="23209">MNILYVVFAIFILILIGISTGLIVSKLRSEQVKKAASQSFQRSKAERTLTITTILICVPLFLILGLMIASLAKFPFYSYILSVRPLMLDLRVNLVSIYFYSTHPIFKKSAIIVPRHTVKATSRSLDRTKAETTLTVTTILIIIPLFLAQSLTISSLLKSPYYSYILSVRPLMLDLRVNVVSIYFYMTHPVFKGKRLSGSGMFGSATS</sequence>
<name>G0PLQ8_CAEBE</name>
<dbReference type="InParanoid" id="G0PLQ8"/>
<dbReference type="PANTHER" id="PTHR47516:SF1">
    <property type="entry name" value="SERPENTINE RECEPTOR, CLASS T-RELATED"/>
    <property type="match status" value="1"/>
</dbReference>
<dbReference type="AlphaFoldDB" id="G0PLQ8"/>
<dbReference type="HOGENOM" id="CLU_1327409_0_0_1"/>
<keyword evidence="3" id="KW-1185">Reference proteome</keyword>
<dbReference type="EMBL" id="GL381161">
    <property type="protein sequence ID" value="EGT35560.1"/>
    <property type="molecule type" value="Genomic_DNA"/>
</dbReference>
<dbReference type="Proteomes" id="UP000008068">
    <property type="component" value="Unassembled WGS sequence"/>
</dbReference>
<dbReference type="PANTHER" id="PTHR47516">
    <property type="entry name" value="SERPENTINE RECEPTOR, CLASS U-RELATED"/>
    <property type="match status" value="1"/>
</dbReference>
<proteinExistence type="predicted"/>
<organism evidence="3">
    <name type="scientific">Caenorhabditis brenneri</name>
    <name type="common">Nematode worm</name>
    <dbReference type="NCBI Taxonomy" id="135651"/>
    <lineage>
        <taxon>Eukaryota</taxon>
        <taxon>Metazoa</taxon>
        <taxon>Ecdysozoa</taxon>
        <taxon>Nematoda</taxon>
        <taxon>Chromadorea</taxon>
        <taxon>Rhabditida</taxon>
        <taxon>Rhabditina</taxon>
        <taxon>Rhabditomorpha</taxon>
        <taxon>Rhabditoidea</taxon>
        <taxon>Rhabditidae</taxon>
        <taxon>Peloderinae</taxon>
        <taxon>Caenorhabditis</taxon>
    </lineage>
</organism>
<reference evidence="3" key="1">
    <citation type="submission" date="2011-07" db="EMBL/GenBank/DDBJ databases">
        <authorList>
            <consortium name="Caenorhabditis brenneri Sequencing and Analysis Consortium"/>
            <person name="Wilson R.K."/>
        </authorList>
    </citation>
    <scope>NUCLEOTIDE SEQUENCE [LARGE SCALE GENOMIC DNA]</scope>
    <source>
        <strain evidence="3">PB2801</strain>
    </source>
</reference>
<keyword evidence="1" id="KW-1133">Transmembrane helix</keyword>
<evidence type="ECO:0000313" key="2">
    <source>
        <dbReference type="EMBL" id="EGT35560.1"/>
    </source>
</evidence>
<dbReference type="InterPro" id="IPR003839">
    <property type="entry name" value="7TM_GPCR_serpentine_rcpt_Sru"/>
</dbReference>
<feature type="transmembrane region" description="Helical" evidence="1">
    <location>
        <begin position="133"/>
        <end position="155"/>
    </location>
</feature>